<feature type="compositionally biased region" description="Low complexity" evidence="6">
    <location>
        <begin position="770"/>
        <end position="782"/>
    </location>
</feature>
<dbReference type="Pfam" id="PF20252">
    <property type="entry name" value="BIG2_C"/>
    <property type="match status" value="1"/>
</dbReference>
<organism evidence="8">
    <name type="scientific">Saccharomyces paradoxus</name>
    <name type="common">Yeast</name>
    <name type="synonym">Saccharomyces douglasii</name>
    <dbReference type="NCBI Taxonomy" id="27291"/>
    <lineage>
        <taxon>Eukaryota</taxon>
        <taxon>Fungi</taxon>
        <taxon>Dikarya</taxon>
        <taxon>Ascomycota</taxon>
        <taxon>Saccharomycotina</taxon>
        <taxon>Saccharomycetes</taxon>
        <taxon>Saccharomycetales</taxon>
        <taxon>Saccharomycetaceae</taxon>
        <taxon>Saccharomyces</taxon>
    </lineage>
</organism>
<evidence type="ECO:0000256" key="4">
    <source>
        <dbReference type="ARBA" id="ARBA00023136"/>
    </source>
</evidence>
<feature type="compositionally biased region" description="Polar residues" evidence="6">
    <location>
        <begin position="1759"/>
        <end position="1771"/>
    </location>
</feature>
<dbReference type="GO" id="GO:0032012">
    <property type="term" value="P:regulation of ARF protein signal transduction"/>
    <property type="evidence" value="ECO:0007669"/>
    <property type="project" value="InterPro"/>
</dbReference>
<dbReference type="FunFam" id="1.10.1000.11:FF:000003">
    <property type="entry name" value="Brefeldin A-inhibited guanine nucleotide-exchange protein 1"/>
    <property type="match status" value="1"/>
</dbReference>
<dbReference type="Pfam" id="PF09324">
    <property type="entry name" value="Sec7-like_HDS"/>
    <property type="match status" value="1"/>
</dbReference>
<dbReference type="FunFam" id="1.10.220.20:FF:000002">
    <property type="entry name" value="Brefeldin A-inhibited guanine nucleotide-exchange protein 1"/>
    <property type="match status" value="1"/>
</dbReference>
<keyword evidence="3" id="KW-0653">Protein transport</keyword>
<dbReference type="Gene3D" id="1.10.220.20">
    <property type="match status" value="1"/>
</dbReference>
<reference evidence="8" key="4">
    <citation type="submission" date="2025-08" db="UniProtKB">
        <authorList>
            <consortium name="RefSeq"/>
        </authorList>
    </citation>
    <scope>IDENTIFICATION</scope>
    <source>
        <strain evidence="8">CBS432</strain>
    </source>
</reference>
<dbReference type="InterPro" id="IPR015403">
    <property type="entry name" value="Mon2/Sec7/BIG1-like_HDS"/>
</dbReference>
<dbReference type="CDD" id="cd00171">
    <property type="entry name" value="Sec7"/>
    <property type="match status" value="1"/>
</dbReference>
<feature type="compositionally biased region" description="Low complexity" evidence="6">
    <location>
        <begin position="1708"/>
        <end position="1717"/>
    </location>
</feature>
<keyword evidence="2" id="KW-0963">Cytoplasm</keyword>
<dbReference type="InterPro" id="IPR046455">
    <property type="entry name" value="Sec7/BIG1-like_C"/>
</dbReference>
<dbReference type="PANTHER" id="PTHR10663">
    <property type="entry name" value="GUANYL-NUCLEOTIDE EXCHANGE FACTOR"/>
    <property type="match status" value="1"/>
</dbReference>
<dbReference type="GO" id="GO:0005085">
    <property type="term" value="F:guanyl-nucleotide exchange factor activity"/>
    <property type="evidence" value="ECO:0007669"/>
    <property type="project" value="InterPro"/>
</dbReference>
<dbReference type="GeneID" id="54629623"/>
<feature type="compositionally biased region" description="Polar residues" evidence="6">
    <location>
        <begin position="188"/>
        <end position="199"/>
    </location>
</feature>
<evidence type="ECO:0000256" key="3">
    <source>
        <dbReference type="ARBA" id="ARBA00022927"/>
    </source>
</evidence>
<feature type="compositionally biased region" description="Polar residues" evidence="6">
    <location>
        <begin position="752"/>
        <end position="769"/>
    </location>
</feature>
<comment type="subcellular location">
    <subcellularLocation>
        <location evidence="5">Cytoplasmic vesicle</location>
        <location evidence="5">COPI-coated vesicle membrane</location>
    </subcellularLocation>
</comment>
<name>A0A8B8UNR4_SACPA</name>
<feature type="compositionally biased region" description="Low complexity" evidence="6">
    <location>
        <begin position="202"/>
        <end position="213"/>
    </location>
</feature>
<evidence type="ECO:0000313" key="8">
    <source>
        <dbReference type="RefSeq" id="XP_033765409.1"/>
    </source>
</evidence>
<evidence type="ECO:0000256" key="2">
    <source>
        <dbReference type="ARBA" id="ARBA00022490"/>
    </source>
</evidence>
<dbReference type="GO" id="GO:0030663">
    <property type="term" value="C:COPI-coated vesicle membrane"/>
    <property type="evidence" value="ECO:0007669"/>
    <property type="project" value="UniProtKB-SubCell"/>
</dbReference>
<proteinExistence type="predicted"/>
<dbReference type="VEuPathDB" id="FungiDB:SPAR_D03760"/>
<feature type="compositionally biased region" description="Basic and acidic residues" evidence="6">
    <location>
        <begin position="1718"/>
        <end position="1730"/>
    </location>
</feature>
<sequence length="2003" mass="226296">MSGQNSAVNAEKSDAETSPKVEAASVNQAVKPQNDVKEEINETNEEDQRRKEPESVGNTAKTEESSNDATRETQVPEGTEDTNDSSTSDEGEDEDEESDEDDEDEDEDENDEDADSNSSETSSEDGEDSESVSGESAGSSSGEDEESDESDGNTSNSSSGDESGSEVEEEEEEEEENIDEAVIAHQDSVPTNNSTAPRSTHTRNISLSSSGSNTNSTIILVKTTLETILNDKDIKKNSNAQKAIERTLQKFKEFDPQTTNNPHYVDSILVFEALRASCRTKSSKVQSLALDCLSKLFSFRSLDETLLVNPPDSLASNDQQQDAADGITPPPKQKIIDAAIDTISDCFQGEGTDDRVELQIVRALSSCILEEDSSSLCHGASLLKAIRTIYNVFVFSLNASNQGIAQATLTQIISSVYDKIDLKQTASSTVSLLTKNHQQQSATELSEFSENVETPAPLTLENMDKLNDDEERLMDAQQPDSNAITNQDLAVKDAFLVFRVMAKICAKPLETELDMRSHAVRSKLLSLHIIYSIIKDHIDVFLSHNIFLPGKERVCFIDSIRQYLRLVLSRNAASPLAPVFEVTLEIMWLLIANLRADFVKEIPVFLTEIYFPISELTTSTSQQKRYFLSVIQRICNDPRTLVEFYLNYDCNPGMPNVMEITVDYLTRLALTRVEITQTQRSYYDDQISKSLSTYNFSQLPLLTSSNLSSSPDVGQVNLLFPLDFALKMVSLNCIVSVLRSLSSWAHKALNPNPHNSNKVSLNTTSSGPQESRSSLSNEVRSSIMTSNDDFKPTYEDEESRSLSSQNIDADDPTQFENLKLRKTALSECIAIFNNKPKKAIPVLIQKGFLKDDSPTSIAKWLLETEGLDMAAVGDYLGEGDDKNIAIMHAFVDEFDFTGMSIVDALRSFLQSFRLPGEGQKIDRFMLKFAERFVDQNPGVFSKADTAYVLSYSLIMLNTDLHSSQIKNKMSLREFLENNEGIDNGRDLPREFLEGLFNEIANNEIKLISEQHQAMLSGDTNLVQQQQSAFNFFNSRDLTREAYNQVSKEISSKTELVFKNLNKNKGAPDVYYAASHVEHVKSIFETLWMSFLAALTPPFKDYDDIDTTNKCLEGLKISIKIASTFRINDARTSFVGALVQFCNLQNLEEIKVKNVNAMVILLEVALSEGNYLEGSWKDILLVVSQMERLQLISKGIDRDTVPDVAQARVANPRVSYESSRSNNTSFFDVWGKKATPTELAQEKHHNQTLSPEISKFISSSELVVLMDNIFTKSSELSGNAIVDFIKALTAVSLEEIESSENASTPRMFSLQKMVDVCYYNMDRIKLEWTPLWAVMGKAFNKIATNSNLAVVFFAIDSLRQLSMRFLDIEELSGFEFQHDFLKPFEYTVQNSGNTEVQEMIIECFRNFILTKSERIKSGWKPILESLQYTARSSTESIVLKTQLLVSNDIVTNHFENVFSQEDAFSELVGVFREITKNKRFQKLSLHALESLRKMTQNVADICFYSENKTEEERKHNNALLRGKDIFQDVWFPMLFCFNDTIMTAEDLEVRSRALNYMFDALVAYGGKFNDDFWEKICKKLLFPIFGVLSKHWEVNQFNSHDDLSVWLSTTLIQALRNLIALFTHYFESLNKMLDGFLGLLVSCICQENDTIARIGRSCLQQLILQNVTKFNEYHWNQIGDVFDKLFDLTTANELFDYDPLQQGRKSSVSHHQTTTDTSQHSDNENNDRSENDSNISETVERAHQEESSEDVGGDMVETLNGETKLNNGNSIPTVKDELSSKPATLSAPKRTKHMKRSENNEDIRRRINIKNSIVVKCVLQLLMIELLNELFENEDFAHCIPYKEAIRITRLLEKSYEFSRDFNEDYGLRTRLVEARVVDKIPNLLKQETSAAAVLLDIMFQLYLNDDEKKADLITRLITICIQVVEGYVSLDDRTMERSINAWRSVIVEILQGYYEFDDEDFRLYCPAMYALVIQILDKSVPTELRHAVKQFLSRVGELYLSTD</sequence>
<dbReference type="Gene3D" id="1.10.1000.11">
    <property type="entry name" value="Arf Nucleotide-binding Site Opener,domain 2"/>
    <property type="match status" value="1"/>
</dbReference>
<keyword evidence="1" id="KW-0813">Transport</keyword>
<dbReference type="Pfam" id="PF01369">
    <property type="entry name" value="Sec7"/>
    <property type="match status" value="1"/>
</dbReference>
<dbReference type="SUPFAM" id="SSF48371">
    <property type="entry name" value="ARM repeat"/>
    <property type="match status" value="1"/>
</dbReference>
<dbReference type="InterPro" id="IPR035999">
    <property type="entry name" value="Sec7_dom_sf"/>
</dbReference>
<dbReference type="Pfam" id="PF16213">
    <property type="entry name" value="DCB"/>
    <property type="match status" value="1"/>
</dbReference>
<dbReference type="OrthoDB" id="18431at2759"/>
<feature type="compositionally biased region" description="Low complexity" evidence="6">
    <location>
        <begin position="152"/>
        <end position="162"/>
    </location>
</feature>
<dbReference type="PROSITE" id="PS50190">
    <property type="entry name" value="SEC7"/>
    <property type="match status" value="1"/>
</dbReference>
<gene>
    <name evidence="8" type="primary">SEC7</name>
    <name evidence="8" type="ORF">SPAR_D03760</name>
</gene>
<dbReference type="InterPro" id="IPR032629">
    <property type="entry name" value="DCB_dom"/>
</dbReference>
<evidence type="ECO:0000259" key="7">
    <source>
        <dbReference type="PROSITE" id="PS50190"/>
    </source>
</evidence>
<dbReference type="InterPro" id="IPR023394">
    <property type="entry name" value="Sec7_C_sf"/>
</dbReference>
<dbReference type="InterPro" id="IPR016024">
    <property type="entry name" value="ARM-type_fold"/>
</dbReference>
<keyword evidence="4" id="KW-0472">Membrane</keyword>
<feature type="compositionally biased region" description="Acidic residues" evidence="6">
    <location>
        <begin position="78"/>
        <end position="115"/>
    </location>
</feature>
<reference evidence="8" key="3">
    <citation type="submission" date="2025-07" db="EMBL/GenBank/DDBJ databases">
        <authorList>
            <consortium name="NCBI Genome Project"/>
        </authorList>
    </citation>
    <scope>NUCLEOTIDE SEQUENCE</scope>
    <source>
        <strain evidence="8">CBS432</strain>
    </source>
</reference>
<dbReference type="SUPFAM" id="SSF48425">
    <property type="entry name" value="Sec7 domain"/>
    <property type="match status" value="1"/>
</dbReference>
<feature type="region of interest" description="Disordered" evidence="6">
    <location>
        <begin position="1"/>
        <end position="213"/>
    </location>
</feature>
<feature type="region of interest" description="Disordered" evidence="6">
    <location>
        <begin position="1701"/>
        <end position="1796"/>
    </location>
</feature>
<reference evidence="8" key="2">
    <citation type="submission" date="2020-01" db="EMBL/GenBank/DDBJ databases">
        <title>Population-level Yeast Reference Genomes.</title>
        <authorList>
            <person name="Yue J.-X."/>
        </authorList>
    </citation>
    <scope>NUCLEOTIDE SEQUENCE</scope>
    <source>
        <strain evidence="8">CBS432</strain>
    </source>
</reference>
<dbReference type="SMART" id="SM00222">
    <property type="entry name" value="Sec7"/>
    <property type="match status" value="1"/>
</dbReference>
<dbReference type="GO" id="GO:0015031">
    <property type="term" value="P:protein transport"/>
    <property type="evidence" value="ECO:0007669"/>
    <property type="project" value="UniProtKB-KW"/>
</dbReference>
<evidence type="ECO:0000256" key="6">
    <source>
        <dbReference type="SAM" id="MobiDB-lite"/>
    </source>
</evidence>
<protein>
    <submittedName>
        <fullName evidence="8">Arf family guanine nucleotide exchange factor SEC7</fullName>
    </submittedName>
</protein>
<feature type="compositionally biased region" description="Acidic residues" evidence="6">
    <location>
        <begin position="163"/>
        <end position="179"/>
    </location>
</feature>
<dbReference type="InterPro" id="IPR000904">
    <property type="entry name" value="Sec7_dom"/>
</dbReference>
<feature type="compositionally biased region" description="Basic and acidic residues" evidence="6">
    <location>
        <begin position="34"/>
        <end position="54"/>
    </location>
</feature>
<dbReference type="Pfam" id="PF12783">
    <property type="entry name" value="Sec7-like_HUS"/>
    <property type="match status" value="1"/>
</dbReference>
<dbReference type="PANTHER" id="PTHR10663:SF375">
    <property type="entry name" value="LD29171P"/>
    <property type="match status" value="1"/>
</dbReference>
<dbReference type="InterPro" id="IPR032691">
    <property type="entry name" value="Mon2/Sec7/BIG1-like_HUS"/>
</dbReference>
<accession>A0A8B8UNR4</accession>
<evidence type="ECO:0000256" key="1">
    <source>
        <dbReference type="ARBA" id="ARBA00022448"/>
    </source>
</evidence>
<dbReference type="RefSeq" id="XP_033765409.1">
    <property type="nucleotide sequence ID" value="XM_033909518.1"/>
</dbReference>
<feature type="region of interest" description="Disordered" evidence="6">
    <location>
        <begin position="310"/>
        <end position="330"/>
    </location>
</feature>
<dbReference type="KEGG" id="spao:SPAR_D03760"/>
<feature type="compositionally biased region" description="Low complexity" evidence="6">
    <location>
        <begin position="131"/>
        <end position="141"/>
    </location>
</feature>
<feature type="region of interest" description="Disordered" evidence="6">
    <location>
        <begin position="752"/>
        <end position="808"/>
    </location>
</feature>
<evidence type="ECO:0000256" key="5">
    <source>
        <dbReference type="ARBA" id="ARBA00060451"/>
    </source>
</evidence>
<feature type="compositionally biased region" description="Acidic residues" evidence="6">
    <location>
        <begin position="142"/>
        <end position="151"/>
    </location>
</feature>
<reference evidence="8" key="1">
    <citation type="journal article" date="2017" name="Nat. Genet.">
        <title>Contrasting evolutionary genome dynamics between domesticated and wild yeasts.</title>
        <authorList>
            <person name="Yue J.X."/>
            <person name="Li J."/>
            <person name="Aigrain L."/>
            <person name="Hallin J."/>
            <person name="Persson K."/>
            <person name="Oliver K."/>
            <person name="Bergstrom A."/>
            <person name="Coupland P."/>
            <person name="Warringer J."/>
            <person name="Lagomarsino M.C."/>
            <person name="Fischer G."/>
            <person name="Durbin R."/>
            <person name="Liti G."/>
        </authorList>
    </citation>
    <scope>NUCLEOTIDE SEQUENCE</scope>
    <source>
        <strain evidence="8">CBS432</strain>
    </source>
</reference>
<feature type="domain" description="SEC7" evidence="7">
    <location>
        <begin position="814"/>
        <end position="1002"/>
    </location>
</feature>